<proteinExistence type="predicted"/>
<keyword evidence="2" id="KW-0472">Membrane</keyword>
<keyword evidence="2" id="KW-1133">Transmembrane helix</keyword>
<keyword evidence="2" id="KW-0812">Transmembrane</keyword>
<evidence type="ECO:0000313" key="5">
    <source>
        <dbReference type="WBParaSite" id="HPBE_0001845001-mRNA-1"/>
    </source>
</evidence>
<feature type="compositionally biased region" description="Polar residues" evidence="1">
    <location>
        <begin position="161"/>
        <end position="185"/>
    </location>
</feature>
<dbReference type="EMBL" id="UZAH01030689">
    <property type="protein sequence ID" value="VDP11620.1"/>
    <property type="molecule type" value="Genomic_DNA"/>
</dbReference>
<feature type="transmembrane region" description="Helical" evidence="2">
    <location>
        <begin position="16"/>
        <end position="43"/>
    </location>
</feature>
<feature type="region of interest" description="Disordered" evidence="1">
    <location>
        <begin position="120"/>
        <end position="193"/>
    </location>
</feature>
<evidence type="ECO:0000313" key="4">
    <source>
        <dbReference type="Proteomes" id="UP000050761"/>
    </source>
</evidence>
<organism evidence="4 5">
    <name type="scientific">Heligmosomoides polygyrus</name>
    <name type="common">Parasitic roundworm</name>
    <dbReference type="NCBI Taxonomy" id="6339"/>
    <lineage>
        <taxon>Eukaryota</taxon>
        <taxon>Metazoa</taxon>
        <taxon>Ecdysozoa</taxon>
        <taxon>Nematoda</taxon>
        <taxon>Chromadorea</taxon>
        <taxon>Rhabditida</taxon>
        <taxon>Rhabditina</taxon>
        <taxon>Rhabditomorpha</taxon>
        <taxon>Strongyloidea</taxon>
        <taxon>Heligmosomidae</taxon>
        <taxon>Heligmosomoides</taxon>
    </lineage>
</organism>
<dbReference type="WBParaSite" id="HPBE_0001845001-mRNA-1">
    <property type="protein sequence ID" value="HPBE_0001845001-mRNA-1"/>
    <property type="gene ID" value="HPBE_0001845001"/>
</dbReference>
<reference evidence="3 4" key="1">
    <citation type="submission" date="2018-11" db="EMBL/GenBank/DDBJ databases">
        <authorList>
            <consortium name="Pathogen Informatics"/>
        </authorList>
    </citation>
    <scope>NUCLEOTIDE SEQUENCE [LARGE SCALE GENOMIC DNA]</scope>
</reference>
<accession>A0A183G951</accession>
<keyword evidence="4" id="KW-1185">Reference proteome</keyword>
<protein>
    <submittedName>
        <fullName evidence="5">Receptor-binding cancer antigen expressed on SiSo cells</fullName>
    </submittedName>
</protein>
<feature type="compositionally biased region" description="Polar residues" evidence="1">
    <location>
        <begin position="133"/>
        <end position="142"/>
    </location>
</feature>
<evidence type="ECO:0000313" key="3">
    <source>
        <dbReference type="EMBL" id="VDP11620.1"/>
    </source>
</evidence>
<gene>
    <name evidence="3" type="ORF">HPBE_LOCUS18449</name>
</gene>
<accession>A0A3P8B3E0</accession>
<sequence length="193" mass="21890">MVSPSCCLQYRPTLTFWAILIFIVFPLIYFTGKVVGTVLTVLVRVLRGLCKLALWDDEDFEEEEERKRLERQTMLLLREEARRVRHRERQALKLCEKEARLCAEKNEKVSEEMTSLLANGEPREGVAKCSPPSDISESLNSECETDEQRVSPPRAEAGSSVGETTLTNGHATLPNATGTVETSTVRQRHLRQE</sequence>
<evidence type="ECO:0000256" key="2">
    <source>
        <dbReference type="SAM" id="Phobius"/>
    </source>
</evidence>
<evidence type="ECO:0000256" key="1">
    <source>
        <dbReference type="SAM" id="MobiDB-lite"/>
    </source>
</evidence>
<name>A0A183G951_HELPZ</name>
<dbReference type="AlphaFoldDB" id="A0A183G951"/>
<dbReference type="Proteomes" id="UP000050761">
    <property type="component" value="Unassembled WGS sequence"/>
</dbReference>
<reference evidence="5" key="2">
    <citation type="submission" date="2019-09" db="UniProtKB">
        <authorList>
            <consortium name="WormBaseParasite"/>
        </authorList>
    </citation>
    <scope>IDENTIFICATION</scope>
</reference>
<dbReference type="OrthoDB" id="5874982at2759"/>